<dbReference type="AlphaFoldDB" id="A0A426ZWZ7"/>
<feature type="region of interest" description="Disordered" evidence="1">
    <location>
        <begin position="118"/>
        <end position="173"/>
    </location>
</feature>
<dbReference type="Proteomes" id="UP000287651">
    <property type="component" value="Unassembled WGS sequence"/>
</dbReference>
<proteinExistence type="predicted"/>
<dbReference type="EMBL" id="AMZH03004684">
    <property type="protein sequence ID" value="RRT68470.1"/>
    <property type="molecule type" value="Genomic_DNA"/>
</dbReference>
<name>A0A426ZWZ7_ENSVE</name>
<evidence type="ECO:0000313" key="2">
    <source>
        <dbReference type="EMBL" id="RRT68470.1"/>
    </source>
</evidence>
<evidence type="ECO:0000313" key="3">
    <source>
        <dbReference type="Proteomes" id="UP000287651"/>
    </source>
</evidence>
<accession>A0A426ZWZ7</accession>
<feature type="compositionally biased region" description="Basic and acidic residues" evidence="1">
    <location>
        <begin position="118"/>
        <end position="137"/>
    </location>
</feature>
<feature type="compositionally biased region" description="Basic and acidic residues" evidence="1">
    <location>
        <begin position="149"/>
        <end position="168"/>
    </location>
</feature>
<gene>
    <name evidence="2" type="ORF">B296_00003951</name>
</gene>
<reference evidence="2 3" key="1">
    <citation type="journal article" date="2014" name="Agronomy (Basel)">
        <title>A Draft Genome Sequence for Ensete ventricosum, the Drought-Tolerant Tree Against Hunger.</title>
        <authorList>
            <person name="Harrison J."/>
            <person name="Moore K.A."/>
            <person name="Paszkiewicz K."/>
            <person name="Jones T."/>
            <person name="Grant M."/>
            <person name="Ambacheew D."/>
            <person name="Muzemil S."/>
            <person name="Studholme D.J."/>
        </authorList>
    </citation>
    <scope>NUCLEOTIDE SEQUENCE [LARGE SCALE GENOMIC DNA]</scope>
</reference>
<organism evidence="2 3">
    <name type="scientific">Ensete ventricosum</name>
    <name type="common">Abyssinian banana</name>
    <name type="synonym">Musa ensete</name>
    <dbReference type="NCBI Taxonomy" id="4639"/>
    <lineage>
        <taxon>Eukaryota</taxon>
        <taxon>Viridiplantae</taxon>
        <taxon>Streptophyta</taxon>
        <taxon>Embryophyta</taxon>
        <taxon>Tracheophyta</taxon>
        <taxon>Spermatophyta</taxon>
        <taxon>Magnoliopsida</taxon>
        <taxon>Liliopsida</taxon>
        <taxon>Zingiberales</taxon>
        <taxon>Musaceae</taxon>
        <taxon>Ensete</taxon>
    </lineage>
</organism>
<protein>
    <submittedName>
        <fullName evidence="2">Uncharacterized protein</fullName>
    </submittedName>
</protein>
<evidence type="ECO:0000256" key="1">
    <source>
        <dbReference type="SAM" id="MobiDB-lite"/>
    </source>
</evidence>
<sequence length="187" mass="21954">MRVKNTSYAASRGQFNDITSSISMLKNGILQTQDDEKKEAKELDWLPMRDKVVEIAFLETGFEGSDQFHYDLSLFRGGARQAALRRKETLRIRNRHVEYHNTEFTTAVGADERFAKETSGRIKDQWQRGVEKGDVRNPRSQATEKRKRKEEVVREDLRRKRGRGREAMRNPPPTRLLFIQRSIRGWM</sequence>
<comment type="caution">
    <text evidence="2">The sequence shown here is derived from an EMBL/GenBank/DDBJ whole genome shotgun (WGS) entry which is preliminary data.</text>
</comment>